<evidence type="ECO:0000313" key="8">
    <source>
        <dbReference type="Proteomes" id="UP000320580"/>
    </source>
</evidence>
<dbReference type="RefSeq" id="WP_146480176.1">
    <property type="nucleotide sequence ID" value="NZ_CP042266.1"/>
</dbReference>
<evidence type="ECO:0000256" key="1">
    <source>
        <dbReference type="ARBA" id="ARBA00005187"/>
    </source>
</evidence>
<evidence type="ECO:0000259" key="6">
    <source>
        <dbReference type="Pfam" id="PF00733"/>
    </source>
</evidence>
<feature type="domain" description="Asparagine synthetase" evidence="6">
    <location>
        <begin position="239"/>
        <end position="635"/>
    </location>
</feature>
<comment type="catalytic activity">
    <reaction evidence="4">
        <text>L-aspartate + L-glutamine + ATP + H2O = L-asparagine + L-glutamate + AMP + diphosphate + H(+)</text>
        <dbReference type="Rhea" id="RHEA:12228"/>
        <dbReference type="ChEBI" id="CHEBI:15377"/>
        <dbReference type="ChEBI" id="CHEBI:15378"/>
        <dbReference type="ChEBI" id="CHEBI:29985"/>
        <dbReference type="ChEBI" id="CHEBI:29991"/>
        <dbReference type="ChEBI" id="CHEBI:30616"/>
        <dbReference type="ChEBI" id="CHEBI:33019"/>
        <dbReference type="ChEBI" id="CHEBI:58048"/>
        <dbReference type="ChEBI" id="CHEBI:58359"/>
        <dbReference type="ChEBI" id="CHEBI:456215"/>
        <dbReference type="EC" id="6.3.5.4"/>
    </reaction>
</comment>
<evidence type="ECO:0000256" key="2">
    <source>
        <dbReference type="ARBA" id="ARBA00012737"/>
    </source>
</evidence>
<name>A0A5B8J539_9ACTN</name>
<dbReference type="SUPFAM" id="SSF52402">
    <property type="entry name" value="Adenine nucleotide alpha hydrolases-like"/>
    <property type="match status" value="1"/>
</dbReference>
<feature type="region of interest" description="Disordered" evidence="5">
    <location>
        <begin position="1"/>
        <end position="21"/>
    </location>
</feature>
<dbReference type="GO" id="GO:0004066">
    <property type="term" value="F:asparagine synthase (glutamine-hydrolyzing) activity"/>
    <property type="evidence" value="ECO:0007669"/>
    <property type="project" value="UniProtKB-EC"/>
</dbReference>
<accession>A0A5B8J539</accession>
<dbReference type="SUPFAM" id="SSF56235">
    <property type="entry name" value="N-terminal nucleophile aminohydrolases (Ntn hydrolases)"/>
    <property type="match status" value="1"/>
</dbReference>
<evidence type="ECO:0000256" key="5">
    <source>
        <dbReference type="SAM" id="MobiDB-lite"/>
    </source>
</evidence>
<dbReference type="EMBL" id="CP042266">
    <property type="protein sequence ID" value="QDY76885.1"/>
    <property type="molecule type" value="Genomic_DNA"/>
</dbReference>
<dbReference type="InterPro" id="IPR051786">
    <property type="entry name" value="ASN_synthetase/amidase"/>
</dbReference>
<evidence type="ECO:0000256" key="4">
    <source>
        <dbReference type="ARBA" id="ARBA00048741"/>
    </source>
</evidence>
<dbReference type="OrthoDB" id="7053173at2"/>
<evidence type="ECO:0000256" key="3">
    <source>
        <dbReference type="ARBA" id="ARBA00022888"/>
    </source>
</evidence>
<dbReference type="Pfam" id="PF00733">
    <property type="entry name" value="Asn_synthase"/>
    <property type="match status" value="1"/>
</dbReference>
<dbReference type="PANTHER" id="PTHR43284:SF1">
    <property type="entry name" value="ASPARAGINE SYNTHETASE"/>
    <property type="match status" value="1"/>
</dbReference>
<dbReference type="EC" id="6.3.5.4" evidence="2"/>
<keyword evidence="8" id="KW-1185">Reference proteome</keyword>
<evidence type="ECO:0000313" key="7">
    <source>
        <dbReference type="EMBL" id="QDY76885.1"/>
    </source>
</evidence>
<dbReference type="AlphaFoldDB" id="A0A5B8J539"/>
<reference evidence="7 8" key="1">
    <citation type="submission" date="2019-07" db="EMBL/GenBank/DDBJ databases">
        <authorList>
            <person name="Zhu P."/>
        </authorList>
    </citation>
    <scope>NUCLEOTIDE SEQUENCE [LARGE SCALE GENOMIC DNA]</scope>
    <source>
        <strain evidence="7 8">SSL-25</strain>
    </source>
</reference>
<dbReference type="PANTHER" id="PTHR43284">
    <property type="entry name" value="ASPARAGINE SYNTHETASE (GLUTAMINE-HYDROLYZING)"/>
    <property type="match status" value="1"/>
</dbReference>
<dbReference type="Gene3D" id="3.40.50.620">
    <property type="entry name" value="HUPs"/>
    <property type="match status" value="2"/>
</dbReference>
<dbReference type="InterPro" id="IPR014729">
    <property type="entry name" value="Rossmann-like_a/b/a_fold"/>
</dbReference>
<dbReference type="KEGG" id="sqz:FQU76_10485"/>
<protein>
    <recommendedName>
        <fullName evidence="2">asparagine synthase (glutamine-hydrolyzing)</fullName>
        <ecNumber evidence="2">6.3.5.4</ecNumber>
    </recommendedName>
</protein>
<proteinExistence type="predicted"/>
<organism evidence="7 8">
    <name type="scientific">Streptomyces qinzhouensis</name>
    <dbReference type="NCBI Taxonomy" id="2599401"/>
    <lineage>
        <taxon>Bacteria</taxon>
        <taxon>Bacillati</taxon>
        <taxon>Actinomycetota</taxon>
        <taxon>Actinomycetes</taxon>
        <taxon>Kitasatosporales</taxon>
        <taxon>Streptomycetaceae</taxon>
        <taxon>Streptomyces</taxon>
    </lineage>
</organism>
<dbReference type="InterPro" id="IPR029055">
    <property type="entry name" value="Ntn_hydrolases_N"/>
</dbReference>
<keyword evidence="3" id="KW-0028">Amino-acid biosynthesis</keyword>
<comment type="pathway">
    <text evidence="1">Amino-acid biosynthesis; L-asparagine biosynthesis; L-asparagine from L-aspartate (L-Gln route): step 1/1.</text>
</comment>
<dbReference type="NCBIfam" id="NF033561">
    <property type="entry name" value="macrolact_Ik_Al"/>
    <property type="match status" value="1"/>
</dbReference>
<dbReference type="Proteomes" id="UP000320580">
    <property type="component" value="Chromosome"/>
</dbReference>
<sequence length="655" mass="69312">MDRLRRHQGAGSARLPCLGHGAGGPAPSRFYETTQVRARKGAQMRWSAGWYGDSACDRLPAGGRAVPGLDAAWTCGWPSARIRTAGEGRAVLAVIGECGADDRELATAPALVRAGKWRALTRWPGSYLTIARSGPVLAVIGDLTGQHPVYWRTDAAGTWWATSASALASLDGAPVDPVGLAAHLAFGQPDVLGERSLFRTVRRVPPGHLLLIGPEEAGTVPYEPAVYEPVDLHQAGPVVRAALFEAVAARIDDRPVSADLAGLDSTTLACLAARSGPVTAVTFADPRLRDDDLTYAARTAATVQGLRHQVVSGNPDTVYYQGLDDLAALPVTDAPNAYTVTAAIKRAVLDAVAARHTVPGVHLTGAAGDALLSAPSSYLADLLRTRRRRDAWRHALGHGRLRHTSAFTALRRARPAGRTALPGAWRQIAADLRGPVRAWVPQAQRPVSWTPLLATADWMSPEARSRLADALIRAADELADPPTLLAPWVDRQDLVRVGANTGGWREIALAGYGIELAAPYLDNEVVRACLAVPAEQRGAPGRYKPLLASAFTGTGVLPGFVLARVTKGGFNALAYDGLRRHAGQLRDLLGPASRLAALGLAAEAPVNAMLKRAAAGQPTAQGALHLVTSAEIWLRRLDTAPAPVWRKVDSRVATA</sequence>
<dbReference type="InterPro" id="IPR001962">
    <property type="entry name" value="Asn_synthase"/>
</dbReference>
<dbReference type="GO" id="GO:0006529">
    <property type="term" value="P:asparagine biosynthetic process"/>
    <property type="evidence" value="ECO:0007669"/>
    <property type="project" value="UniProtKB-KW"/>
</dbReference>
<keyword evidence="3" id="KW-0061">Asparagine biosynthesis</keyword>
<gene>
    <name evidence="7" type="ORF">FQU76_10485</name>
</gene>